<organism evidence="2 3">
    <name type="scientific">Rattus norvegicus</name>
    <name type="common">Rat</name>
    <dbReference type="NCBI Taxonomy" id="10116"/>
    <lineage>
        <taxon>Eukaryota</taxon>
        <taxon>Metazoa</taxon>
        <taxon>Chordata</taxon>
        <taxon>Craniata</taxon>
        <taxon>Vertebrata</taxon>
        <taxon>Euteleostomi</taxon>
        <taxon>Mammalia</taxon>
        <taxon>Eutheria</taxon>
        <taxon>Euarchontoglires</taxon>
        <taxon>Glires</taxon>
        <taxon>Rodentia</taxon>
        <taxon>Myomorpha</taxon>
        <taxon>Muroidea</taxon>
        <taxon>Muridae</taxon>
        <taxon>Murinae</taxon>
        <taxon>Rattus</taxon>
    </lineage>
</organism>
<dbReference type="EMBL" id="CH473980">
    <property type="protein sequence ID" value="EDM08484.1"/>
    <property type="molecule type" value="Genomic_DNA"/>
</dbReference>
<gene>
    <name evidence="2" type="ORF">rCG_24605</name>
</gene>
<evidence type="ECO:0000313" key="2">
    <source>
        <dbReference type="EMBL" id="EDM08484.1"/>
    </source>
</evidence>
<sequence length="53" mass="6140">MYRFYGSCTSLQLGEVEELGPTAIDNIDFQFMLLGVSLLVYFFFQISFSKLLF</sequence>
<keyword evidence="1" id="KW-0472">Membrane</keyword>
<protein>
    <submittedName>
        <fullName evidence="2">RCG24605</fullName>
    </submittedName>
</protein>
<evidence type="ECO:0000313" key="3">
    <source>
        <dbReference type="Proteomes" id="UP000234681"/>
    </source>
</evidence>
<feature type="transmembrane region" description="Helical" evidence="1">
    <location>
        <begin position="29"/>
        <end position="48"/>
    </location>
</feature>
<proteinExistence type="predicted"/>
<dbReference type="AlphaFoldDB" id="A6JBV7"/>
<reference evidence="3" key="1">
    <citation type="submission" date="2005-09" db="EMBL/GenBank/DDBJ databases">
        <authorList>
            <person name="Mural R.J."/>
            <person name="Li P.W."/>
            <person name="Adams M.D."/>
            <person name="Amanatides P.G."/>
            <person name="Baden-Tillson H."/>
            <person name="Barnstead M."/>
            <person name="Chin S.H."/>
            <person name="Dew I."/>
            <person name="Evans C.A."/>
            <person name="Ferriera S."/>
            <person name="Flanigan M."/>
            <person name="Fosler C."/>
            <person name="Glodek A."/>
            <person name="Gu Z."/>
            <person name="Holt R.A."/>
            <person name="Jennings D."/>
            <person name="Kraft C.L."/>
            <person name="Lu F."/>
            <person name="Nguyen T."/>
            <person name="Nusskern D.R."/>
            <person name="Pfannkoch C.M."/>
            <person name="Sitter C."/>
            <person name="Sutton G.G."/>
            <person name="Venter J.C."/>
            <person name="Wang Z."/>
            <person name="Woodage T."/>
            <person name="Zheng X.H."/>
            <person name="Zhong F."/>
        </authorList>
    </citation>
    <scope>NUCLEOTIDE SEQUENCE [LARGE SCALE GENOMIC DNA]</scope>
    <source>
        <strain>BN</strain>
        <strain evidence="3">Sprague-Dawley</strain>
    </source>
</reference>
<keyword evidence="1" id="KW-1133">Transmembrane helix</keyword>
<dbReference type="Proteomes" id="UP000234681">
    <property type="component" value="Chromosome 1"/>
</dbReference>
<evidence type="ECO:0000256" key="1">
    <source>
        <dbReference type="SAM" id="Phobius"/>
    </source>
</evidence>
<keyword evidence="1" id="KW-0812">Transmembrane</keyword>
<accession>A6JBV7</accession>
<name>A6JBV7_RAT</name>